<dbReference type="InterPro" id="IPR058548">
    <property type="entry name" value="MlaB-like_STAS"/>
</dbReference>
<keyword evidence="3" id="KW-1185">Reference proteome</keyword>
<dbReference type="Proteomes" id="UP000306223">
    <property type="component" value="Unassembled WGS sequence"/>
</dbReference>
<accession>A0A4U0QIQ3</accession>
<dbReference type="OrthoDB" id="7280289at2"/>
<name>A0A4U0QIQ3_9RHOB</name>
<dbReference type="Gene3D" id="3.30.750.24">
    <property type="entry name" value="STAS domain"/>
    <property type="match status" value="1"/>
</dbReference>
<dbReference type="AlphaFoldDB" id="A0A4U0QIQ3"/>
<evidence type="ECO:0000259" key="1">
    <source>
        <dbReference type="Pfam" id="PF13466"/>
    </source>
</evidence>
<dbReference type="Pfam" id="PF13466">
    <property type="entry name" value="STAS_2"/>
    <property type="match status" value="1"/>
</dbReference>
<evidence type="ECO:0000313" key="2">
    <source>
        <dbReference type="EMBL" id="TJZ80792.1"/>
    </source>
</evidence>
<organism evidence="2 3">
    <name type="scientific">Paracoccus hibiscisoli</name>
    <dbReference type="NCBI Taxonomy" id="2023261"/>
    <lineage>
        <taxon>Bacteria</taxon>
        <taxon>Pseudomonadati</taxon>
        <taxon>Pseudomonadota</taxon>
        <taxon>Alphaproteobacteria</taxon>
        <taxon>Rhodobacterales</taxon>
        <taxon>Paracoccaceae</taxon>
        <taxon>Paracoccus</taxon>
    </lineage>
</organism>
<sequence length="91" mass="9672">MHALPLPETFDRKAVSAFARTLLDHRGADAVLDASGVQRMGTLAVEMLISARKQWQTDGKTLSVRDASEPFLTAIEAVGASVDHIQTGGPA</sequence>
<protein>
    <submittedName>
        <fullName evidence="2">STAS domain-containing protein</fullName>
    </submittedName>
</protein>
<dbReference type="EMBL" id="SUNH01000032">
    <property type="protein sequence ID" value="TJZ80792.1"/>
    <property type="molecule type" value="Genomic_DNA"/>
</dbReference>
<evidence type="ECO:0000313" key="3">
    <source>
        <dbReference type="Proteomes" id="UP000306223"/>
    </source>
</evidence>
<proteinExistence type="predicted"/>
<comment type="caution">
    <text evidence="2">The sequence shown here is derived from an EMBL/GenBank/DDBJ whole genome shotgun (WGS) entry which is preliminary data.</text>
</comment>
<dbReference type="SUPFAM" id="SSF52091">
    <property type="entry name" value="SpoIIaa-like"/>
    <property type="match status" value="1"/>
</dbReference>
<dbReference type="RefSeq" id="WP_136857980.1">
    <property type="nucleotide sequence ID" value="NZ_CALEYR010000107.1"/>
</dbReference>
<feature type="domain" description="MlaB-like STAS" evidence="1">
    <location>
        <begin position="6"/>
        <end position="79"/>
    </location>
</feature>
<gene>
    <name evidence="2" type="ORF">FA740_16885</name>
</gene>
<dbReference type="InterPro" id="IPR036513">
    <property type="entry name" value="STAS_dom_sf"/>
</dbReference>
<reference evidence="2 3" key="1">
    <citation type="submission" date="2019-04" db="EMBL/GenBank/DDBJ databases">
        <authorList>
            <person name="Li J."/>
        </authorList>
    </citation>
    <scope>NUCLEOTIDE SEQUENCE [LARGE SCALE GENOMIC DNA]</scope>
    <source>
        <strain evidence="2 3">CCTCC AB2016182</strain>
    </source>
</reference>